<reference evidence="5" key="4">
    <citation type="submission" date="2025-08" db="UniProtKB">
        <authorList>
            <consortium name="Ensembl"/>
        </authorList>
    </citation>
    <scope>IDENTIFICATION</scope>
</reference>
<sequence>SRIMSKMLAGLLLFLCALGPTTGIRLVGNGYTDILVAINPAVPENDDLINRIKEIITSVSEYLFQALDNKVFFKEVKILVPPNWTNGTYERASTETYSKAKVLIDVPHPAFGDDPYTKQTKNCAEEGDYIHFTPNFLLTDRLVDVYGPKGRVFVHEWAHLRWGVYDEYNNKKPFYNDNGIQPTRCTSEVTGKWYELNNGFTQSCHISAETGLPTEECEFFPDKLQNAKASIMYMQIIDSVRAFCQEDEHNRKAPNMQNEKCDNKATHTVIFQESVDKDALGTLLPLQARPPDPQIRVLSRGSRVVCLVLDVSGSMSVCKRIILQKQASMIFLNQIIEEQASVGIVTFSTDAAILSGLTLIDGQSSRDTLIAKLPSTAGGSTFICKGLLKGLEDTVGDEIIFLTDGEATDSVQDCLQTATESGTVINTLALGSDADNVLKTMADKTGGMFITANEAILSNQLVDAFSSLTSSNGNPTKQKIQLESTGQIVSDWFNGTVPIDGTVGNRTTFTVIYEKSSPTVYFESPSSSVYNQKNATDTANTITLTVPGTAEAGDWKYSFFDKASTSQAMSLTVTSQAARDDVPPIMVMAQMNQLTNNGNKPMIVFAEVSQKYSPVLNTTVWAYLESDTGHSEKLQLLDNGAGADAFKDDGIYSRYFTKLKKGRYNLKVRVASTGGVHSSPSTVKLNPPKPPTNVQPANVGSFTRTATGESFVVDVPVGVPLPNFPPNKITDLSAEIQEDIVLLNWTAPGEDLDQGTGKATVNTNHLGKQEDCIFTNSVNQFNISALLPQEAGSAERHSLVPNITIQNGTTLFFAVQSEDSGGLKSQVSNIAQATKFLPSPKNLKPPGISNPGLNLTASIISVCVVSIVACLIATVITWVVKSAMKNQFLPSTSLTIFALIPWCDNEGKFINIVFLNYRIMIDQFFVANPKLLRIKLLILLHWGLRLLLLVFIQWVNASQLSENCRKRASKPLSVKLGTKWTCRISEKPSESVGLTNFFLHKHRKWEVNEVMN</sequence>
<evidence type="ECO:0000313" key="5">
    <source>
        <dbReference type="Ensembl" id="ENSEEEP00000050293.2"/>
    </source>
</evidence>
<feature type="domain" description="VWFA" evidence="4">
    <location>
        <begin position="304"/>
        <end position="465"/>
    </location>
</feature>
<organism evidence="5 6">
    <name type="scientific">Electrophorus electricus</name>
    <name type="common">Electric eel</name>
    <name type="synonym">Gymnotus electricus</name>
    <dbReference type="NCBI Taxonomy" id="8005"/>
    <lineage>
        <taxon>Eukaryota</taxon>
        <taxon>Metazoa</taxon>
        <taxon>Chordata</taxon>
        <taxon>Craniata</taxon>
        <taxon>Vertebrata</taxon>
        <taxon>Euteleostomi</taxon>
        <taxon>Actinopterygii</taxon>
        <taxon>Neopterygii</taxon>
        <taxon>Teleostei</taxon>
        <taxon>Ostariophysi</taxon>
        <taxon>Gymnotiformes</taxon>
        <taxon>Gymnotoidei</taxon>
        <taxon>Gymnotidae</taxon>
        <taxon>Electrophorus</taxon>
    </lineage>
</organism>
<keyword evidence="2" id="KW-0472">Membrane</keyword>
<name>A0A4W4HLY1_ELEEL</name>
<feature type="signal peptide" evidence="3">
    <location>
        <begin position="1"/>
        <end position="23"/>
    </location>
</feature>
<protein>
    <recommendedName>
        <fullName evidence="4">VWFA domain-containing protein</fullName>
    </recommendedName>
</protein>
<reference evidence="6" key="2">
    <citation type="journal article" date="2017" name="Sci. Adv.">
        <title>A tail of two voltages: Proteomic comparison of the three electric organs of the electric eel.</title>
        <authorList>
            <person name="Traeger L.L."/>
            <person name="Sabat G."/>
            <person name="Barrett-Wilt G.A."/>
            <person name="Wells G.B."/>
            <person name="Sussman M.R."/>
        </authorList>
    </citation>
    <scope>NUCLEOTIDE SEQUENCE [LARGE SCALE GENOMIC DNA]</scope>
</reference>
<dbReference type="Proteomes" id="UP000314983">
    <property type="component" value="Chromosome 15"/>
</dbReference>
<dbReference type="NCBIfam" id="NF041940">
    <property type="entry name" value="choice_anch_X"/>
    <property type="match status" value="1"/>
</dbReference>
<dbReference type="CDD" id="cd00198">
    <property type="entry name" value="vWFA"/>
    <property type="match status" value="1"/>
</dbReference>
<dbReference type="SUPFAM" id="SSF53300">
    <property type="entry name" value="vWA-like"/>
    <property type="match status" value="1"/>
</dbReference>
<evidence type="ECO:0000259" key="4">
    <source>
        <dbReference type="PROSITE" id="PS50234"/>
    </source>
</evidence>
<dbReference type="PANTHER" id="PTHR10579:SF172">
    <property type="entry name" value="CALCIUM-ACTIVATED CHLORIDE CHANNEL REGULATOR 4 PRECURSOR-RELATED"/>
    <property type="match status" value="1"/>
</dbReference>
<evidence type="ECO:0000256" key="1">
    <source>
        <dbReference type="SAM" id="MobiDB-lite"/>
    </source>
</evidence>
<dbReference type="AlphaFoldDB" id="A0A4W4HLY1"/>
<feature type="transmembrane region" description="Helical" evidence="2">
    <location>
        <begin position="855"/>
        <end position="880"/>
    </location>
</feature>
<keyword evidence="3" id="KW-0732">Signal</keyword>
<evidence type="ECO:0000313" key="6">
    <source>
        <dbReference type="Proteomes" id="UP000314983"/>
    </source>
</evidence>
<proteinExistence type="predicted"/>
<dbReference type="InterPro" id="IPR036465">
    <property type="entry name" value="vWFA_dom_sf"/>
</dbReference>
<reference evidence="5" key="5">
    <citation type="submission" date="2025-09" db="UniProtKB">
        <authorList>
            <consortium name="Ensembl"/>
        </authorList>
    </citation>
    <scope>IDENTIFICATION</scope>
</reference>
<dbReference type="InterPro" id="IPR051266">
    <property type="entry name" value="CLCR"/>
</dbReference>
<dbReference type="GeneTree" id="ENSGT00940000154682"/>
<dbReference type="GO" id="GO:0005886">
    <property type="term" value="C:plasma membrane"/>
    <property type="evidence" value="ECO:0007669"/>
    <property type="project" value="TreeGrafter"/>
</dbReference>
<dbReference type="Pfam" id="PF00092">
    <property type="entry name" value="VWA"/>
    <property type="match status" value="1"/>
</dbReference>
<dbReference type="PROSITE" id="PS50234">
    <property type="entry name" value="VWFA"/>
    <property type="match status" value="1"/>
</dbReference>
<feature type="region of interest" description="Disordered" evidence="1">
    <location>
        <begin position="677"/>
        <end position="696"/>
    </location>
</feature>
<dbReference type="Ensembl" id="ENSEEET00000050842.2">
    <property type="protein sequence ID" value="ENSEEEP00000050293.2"/>
    <property type="gene ID" value="ENSEEEG00000023533.2"/>
</dbReference>
<reference evidence="5" key="3">
    <citation type="submission" date="2020-05" db="EMBL/GenBank/DDBJ databases">
        <title>Electrophorus electricus (electric eel) genome, fEleEle1, primary haplotype.</title>
        <authorList>
            <person name="Myers G."/>
            <person name="Meyer A."/>
            <person name="Fedrigo O."/>
            <person name="Formenti G."/>
            <person name="Rhie A."/>
            <person name="Tracey A."/>
            <person name="Sims Y."/>
            <person name="Jarvis E.D."/>
        </authorList>
    </citation>
    <scope>NUCLEOTIDE SEQUENCE [LARGE SCALE GENOMIC DNA]</scope>
</reference>
<evidence type="ECO:0000256" key="3">
    <source>
        <dbReference type="SAM" id="SignalP"/>
    </source>
</evidence>
<keyword evidence="6" id="KW-1185">Reference proteome</keyword>
<dbReference type="Gene3D" id="3.40.50.410">
    <property type="entry name" value="von Willebrand factor, type A domain"/>
    <property type="match status" value="1"/>
</dbReference>
<keyword evidence="2" id="KW-0812">Transmembrane</keyword>
<gene>
    <name evidence="5" type="primary">CLCA1</name>
</gene>
<dbReference type="SMART" id="SM00327">
    <property type="entry name" value="VWA"/>
    <property type="match status" value="1"/>
</dbReference>
<dbReference type="Pfam" id="PF08434">
    <property type="entry name" value="CLCA"/>
    <property type="match status" value="1"/>
</dbReference>
<reference evidence="6" key="1">
    <citation type="journal article" date="2014" name="Science">
        <title>Nonhuman genetics. Genomic basis for the convergent evolution of electric organs.</title>
        <authorList>
            <person name="Gallant J.R."/>
            <person name="Traeger L.L."/>
            <person name="Volkening J.D."/>
            <person name="Moffett H."/>
            <person name="Chen P.H."/>
            <person name="Novina C.D."/>
            <person name="Phillips G.N.Jr."/>
            <person name="Anand R."/>
            <person name="Wells G.B."/>
            <person name="Pinch M."/>
            <person name="Guth R."/>
            <person name="Unguez G.A."/>
            <person name="Albert J.S."/>
            <person name="Zakon H.H."/>
            <person name="Samanta M.P."/>
            <person name="Sussman M.R."/>
        </authorList>
    </citation>
    <scope>NUCLEOTIDE SEQUENCE [LARGE SCALE GENOMIC DNA]</scope>
</reference>
<keyword evidence="2" id="KW-1133">Transmembrane helix</keyword>
<evidence type="ECO:0000256" key="2">
    <source>
        <dbReference type="SAM" id="Phobius"/>
    </source>
</evidence>
<accession>A0A4W4HLY1</accession>
<dbReference type="InterPro" id="IPR002035">
    <property type="entry name" value="VWF_A"/>
</dbReference>
<feature type="chain" id="PRO_5044297695" description="VWFA domain-containing protein" evidence="3">
    <location>
        <begin position="24"/>
        <end position="1012"/>
    </location>
</feature>
<dbReference type="PANTHER" id="PTHR10579">
    <property type="entry name" value="CALCIUM-ACTIVATED CHLORIDE CHANNEL REGULATOR"/>
    <property type="match status" value="1"/>
</dbReference>
<dbReference type="InterPro" id="IPR013642">
    <property type="entry name" value="CLCA_N"/>
</dbReference>